<gene>
    <name evidence="8" type="ORF">M9458_034467</name>
</gene>
<evidence type="ECO:0000313" key="8">
    <source>
        <dbReference type="EMBL" id="KAL0169871.1"/>
    </source>
</evidence>
<name>A0ABD0P8E3_CIRMR</name>
<proteinExistence type="predicted"/>
<comment type="caution">
    <text evidence="8">The sequence shown here is derived from an EMBL/GenBank/DDBJ whole genome shotgun (WGS) entry which is preliminary data.</text>
</comment>
<dbReference type="EMBL" id="JAMKFB020000017">
    <property type="protein sequence ID" value="KAL0169871.1"/>
    <property type="molecule type" value="Genomic_DNA"/>
</dbReference>
<keyword evidence="4" id="KW-0732">Signal</keyword>
<accession>A0ABD0P8E3</accession>
<evidence type="ECO:0000259" key="7">
    <source>
        <dbReference type="PROSITE" id="PS50993"/>
    </source>
</evidence>
<evidence type="ECO:0000256" key="6">
    <source>
        <dbReference type="ARBA" id="ARBA00023180"/>
    </source>
</evidence>
<evidence type="ECO:0000256" key="2">
    <source>
        <dbReference type="ARBA" id="ARBA00022525"/>
    </source>
</evidence>
<keyword evidence="2" id="KW-0964">Secreted</keyword>
<reference evidence="8 9" key="1">
    <citation type="submission" date="2024-05" db="EMBL/GenBank/DDBJ databases">
        <title>Genome sequencing and assembly of Indian major carp, Cirrhinus mrigala (Hamilton, 1822).</title>
        <authorList>
            <person name="Mohindra V."/>
            <person name="Chowdhury L.M."/>
            <person name="Lal K."/>
            <person name="Jena J.K."/>
        </authorList>
    </citation>
    <scope>NUCLEOTIDE SEQUENCE [LARGE SCALE GENOMIC DNA]</scope>
    <source>
        <strain evidence="8">CM1030</strain>
        <tissue evidence="8">Blood</tissue>
    </source>
</reference>
<keyword evidence="3" id="KW-0272">Extracellular matrix</keyword>
<protein>
    <recommendedName>
        <fullName evidence="7">Nidogen G2 beta-barrel domain-containing protein</fullName>
    </recommendedName>
</protein>
<feature type="non-terminal residue" evidence="8">
    <location>
        <position position="1"/>
    </location>
</feature>
<dbReference type="AlphaFoldDB" id="A0ABD0P8E3"/>
<evidence type="ECO:0000313" key="9">
    <source>
        <dbReference type="Proteomes" id="UP001529510"/>
    </source>
</evidence>
<dbReference type="SUPFAM" id="SSF54511">
    <property type="entry name" value="GFP-like"/>
    <property type="match status" value="1"/>
</dbReference>
<dbReference type="InterPro" id="IPR009017">
    <property type="entry name" value="GFP"/>
</dbReference>
<keyword evidence="6" id="KW-0325">Glycoprotein</keyword>
<organism evidence="8 9">
    <name type="scientific">Cirrhinus mrigala</name>
    <name type="common">Mrigala</name>
    <dbReference type="NCBI Taxonomy" id="683832"/>
    <lineage>
        <taxon>Eukaryota</taxon>
        <taxon>Metazoa</taxon>
        <taxon>Chordata</taxon>
        <taxon>Craniata</taxon>
        <taxon>Vertebrata</taxon>
        <taxon>Euteleostomi</taxon>
        <taxon>Actinopterygii</taxon>
        <taxon>Neopterygii</taxon>
        <taxon>Teleostei</taxon>
        <taxon>Ostariophysi</taxon>
        <taxon>Cypriniformes</taxon>
        <taxon>Cyprinidae</taxon>
        <taxon>Labeoninae</taxon>
        <taxon>Labeonini</taxon>
        <taxon>Cirrhinus</taxon>
    </lineage>
</organism>
<evidence type="ECO:0000256" key="5">
    <source>
        <dbReference type="ARBA" id="ARBA00022837"/>
    </source>
</evidence>
<evidence type="ECO:0000256" key="4">
    <source>
        <dbReference type="ARBA" id="ARBA00022729"/>
    </source>
</evidence>
<sequence>FQVKQNITYRDCTHGPRSGLETQELRIERIFVMYVKEERILRYAITNKIGPLRGRMPAQGMNALLETSKLVFTVVFDVNVVMSKS</sequence>
<keyword evidence="9" id="KW-1185">Reference proteome</keyword>
<evidence type="ECO:0000256" key="1">
    <source>
        <dbReference type="ARBA" id="ARBA00004498"/>
    </source>
</evidence>
<dbReference type="Gene3D" id="2.40.155.10">
    <property type="entry name" value="Green fluorescent protein"/>
    <property type="match status" value="1"/>
</dbReference>
<evidence type="ECO:0000256" key="3">
    <source>
        <dbReference type="ARBA" id="ARBA00022530"/>
    </source>
</evidence>
<keyword evidence="5" id="KW-0106">Calcium</keyword>
<feature type="non-terminal residue" evidence="8">
    <location>
        <position position="85"/>
    </location>
</feature>
<dbReference type="PROSITE" id="PS50993">
    <property type="entry name" value="NIDOGEN_G2"/>
    <property type="match status" value="1"/>
</dbReference>
<feature type="domain" description="Nidogen G2 beta-barrel" evidence="7">
    <location>
        <begin position="1"/>
        <end position="59"/>
    </location>
</feature>
<dbReference type="Proteomes" id="UP001529510">
    <property type="component" value="Unassembled WGS sequence"/>
</dbReference>
<dbReference type="InterPro" id="IPR006605">
    <property type="entry name" value="G2_nidogen/fibulin_G2F"/>
</dbReference>
<comment type="subcellular location">
    <subcellularLocation>
        <location evidence="1">Secreted</location>
        <location evidence="1">Extracellular space</location>
        <location evidence="1">Extracellular matrix</location>
    </subcellularLocation>
</comment>